<evidence type="ECO:0000313" key="4">
    <source>
        <dbReference type="Proteomes" id="UP000033618"/>
    </source>
</evidence>
<dbReference type="AlphaFoldDB" id="A0A0F5JSL0"/>
<proteinExistence type="inferred from homology"/>
<accession>A0A0F5JSL0</accession>
<protein>
    <recommendedName>
        <fullName evidence="2">LysR substrate-binding domain-containing protein</fullName>
    </recommendedName>
</protein>
<dbReference type="InterPro" id="IPR005119">
    <property type="entry name" value="LysR_subst-bd"/>
</dbReference>
<keyword evidence="4" id="KW-1185">Reference proteome</keyword>
<name>A0A0F5JSL0_9BURK</name>
<comment type="similarity">
    <text evidence="1">Belongs to the LysR transcriptional regulatory family.</text>
</comment>
<sequence length="81" mass="8970">FSSNSGAAIIRAALDGLGIANVPAYYSDRVIANGSLVRILEDWRSIEESIFYIVYPTGRHMPVRVRRLIGYLQDTLKSAAN</sequence>
<dbReference type="InterPro" id="IPR058163">
    <property type="entry name" value="LysR-type_TF_proteobact-type"/>
</dbReference>
<organism evidence="3 4">
    <name type="scientific">Robbsia andropogonis</name>
    <dbReference type="NCBI Taxonomy" id="28092"/>
    <lineage>
        <taxon>Bacteria</taxon>
        <taxon>Pseudomonadati</taxon>
        <taxon>Pseudomonadota</taxon>
        <taxon>Betaproteobacteria</taxon>
        <taxon>Burkholderiales</taxon>
        <taxon>Burkholderiaceae</taxon>
        <taxon>Robbsia</taxon>
    </lineage>
</organism>
<dbReference type="RefSeq" id="WP_046154667.1">
    <property type="nucleotide sequence ID" value="NZ_LAQU01000211.1"/>
</dbReference>
<dbReference type="PANTHER" id="PTHR30537:SF5">
    <property type="entry name" value="HTH-TYPE TRANSCRIPTIONAL ACTIVATOR TTDR-RELATED"/>
    <property type="match status" value="1"/>
</dbReference>
<gene>
    <name evidence="3" type="ORF">WM40_27200</name>
</gene>
<dbReference type="SUPFAM" id="SSF53850">
    <property type="entry name" value="Periplasmic binding protein-like II"/>
    <property type="match status" value="1"/>
</dbReference>
<dbReference type="Proteomes" id="UP000033618">
    <property type="component" value="Unassembled WGS sequence"/>
</dbReference>
<dbReference type="PATRIC" id="fig|28092.6.peg.6444"/>
<evidence type="ECO:0000313" key="3">
    <source>
        <dbReference type="EMBL" id="KKB60783.1"/>
    </source>
</evidence>
<feature type="non-terminal residue" evidence="3">
    <location>
        <position position="1"/>
    </location>
</feature>
<reference evidence="3 4" key="1">
    <citation type="submission" date="2015-03" db="EMBL/GenBank/DDBJ databases">
        <title>Draft Genome Sequence of Burkholderia andropogonis type strain ICMP2807, isolated from Sorghum bicolor.</title>
        <authorList>
            <person name="Lopes-Santos L."/>
            <person name="Castro D.B."/>
            <person name="Ottoboni L.M."/>
            <person name="Park D."/>
            <person name="Weirc B.S."/>
            <person name="Destefano S.A."/>
        </authorList>
    </citation>
    <scope>NUCLEOTIDE SEQUENCE [LARGE SCALE GENOMIC DNA]</scope>
    <source>
        <strain evidence="3 4">ICMP2807</strain>
    </source>
</reference>
<dbReference type="Gene3D" id="3.40.190.290">
    <property type="match status" value="1"/>
</dbReference>
<dbReference type="PANTHER" id="PTHR30537">
    <property type="entry name" value="HTH-TYPE TRANSCRIPTIONAL REGULATOR"/>
    <property type="match status" value="1"/>
</dbReference>
<dbReference type="EMBL" id="LAQU01000211">
    <property type="protein sequence ID" value="KKB60783.1"/>
    <property type="molecule type" value="Genomic_DNA"/>
</dbReference>
<comment type="caution">
    <text evidence="3">The sequence shown here is derived from an EMBL/GenBank/DDBJ whole genome shotgun (WGS) entry which is preliminary data.</text>
</comment>
<evidence type="ECO:0000259" key="2">
    <source>
        <dbReference type="Pfam" id="PF03466"/>
    </source>
</evidence>
<dbReference type="Pfam" id="PF03466">
    <property type="entry name" value="LysR_substrate"/>
    <property type="match status" value="1"/>
</dbReference>
<evidence type="ECO:0000256" key="1">
    <source>
        <dbReference type="ARBA" id="ARBA00009437"/>
    </source>
</evidence>
<feature type="domain" description="LysR substrate-binding" evidence="2">
    <location>
        <begin position="2"/>
        <end position="76"/>
    </location>
</feature>